<dbReference type="Gene3D" id="2.120.10.30">
    <property type="entry name" value="TolB, C-terminal domain"/>
    <property type="match status" value="1"/>
</dbReference>
<proteinExistence type="inferred from homology"/>
<dbReference type="Proteomes" id="UP000292052">
    <property type="component" value="Unassembled WGS sequence"/>
</dbReference>
<dbReference type="AlphaFoldDB" id="A0A482W1F2"/>
<reference evidence="5 6" key="1">
    <citation type="submission" date="2017-03" db="EMBL/GenBank/DDBJ databases">
        <title>Genome of the blue death feigning beetle - Asbolus verrucosus.</title>
        <authorList>
            <person name="Rider S.D."/>
        </authorList>
    </citation>
    <scope>NUCLEOTIDE SEQUENCE [LARGE SCALE GENOMIC DNA]</scope>
    <source>
        <strain evidence="5">Butters</strain>
        <tissue evidence="5">Head and leg muscle</tissue>
    </source>
</reference>
<keyword evidence="6" id="KW-1185">Reference proteome</keyword>
<accession>A0A482W1F2</accession>
<evidence type="ECO:0000313" key="6">
    <source>
        <dbReference type="Proteomes" id="UP000292052"/>
    </source>
</evidence>
<protein>
    <submittedName>
        <fullName evidence="5">Uncharacterized protein</fullName>
    </submittedName>
</protein>
<feature type="non-terminal residue" evidence="5">
    <location>
        <position position="154"/>
    </location>
</feature>
<evidence type="ECO:0000256" key="1">
    <source>
        <dbReference type="ARBA" id="ARBA00004613"/>
    </source>
</evidence>
<dbReference type="InterPro" id="IPR017996">
    <property type="entry name" value="MRJP/yellow-related"/>
</dbReference>
<dbReference type="InterPro" id="IPR011042">
    <property type="entry name" value="6-blade_b-propeller_TolB-like"/>
</dbReference>
<gene>
    <name evidence="5" type="ORF">BDFB_004427</name>
</gene>
<dbReference type="OrthoDB" id="6624404at2759"/>
<comment type="caution">
    <text evidence="5">The sequence shown here is derived from an EMBL/GenBank/DDBJ whole genome shotgun (WGS) entry which is preliminary data.</text>
</comment>
<dbReference type="Pfam" id="PF03022">
    <property type="entry name" value="MRJP"/>
    <property type="match status" value="1"/>
</dbReference>
<name>A0A482W1F2_ASBVE</name>
<evidence type="ECO:0000256" key="4">
    <source>
        <dbReference type="ARBA" id="ARBA00022729"/>
    </source>
</evidence>
<evidence type="ECO:0000313" key="5">
    <source>
        <dbReference type="EMBL" id="RZC38991.1"/>
    </source>
</evidence>
<evidence type="ECO:0000256" key="3">
    <source>
        <dbReference type="ARBA" id="ARBA00022525"/>
    </source>
</evidence>
<dbReference type="GO" id="GO:0005576">
    <property type="term" value="C:extracellular region"/>
    <property type="evidence" value="ECO:0007669"/>
    <property type="project" value="UniProtKB-SubCell"/>
</dbReference>
<evidence type="ECO:0000256" key="2">
    <source>
        <dbReference type="ARBA" id="ARBA00009127"/>
    </source>
</evidence>
<dbReference type="EMBL" id="QDEB01038222">
    <property type="protein sequence ID" value="RZC38991.1"/>
    <property type="molecule type" value="Genomic_DNA"/>
</dbReference>
<keyword evidence="4" id="KW-0732">Signal</keyword>
<organism evidence="5 6">
    <name type="scientific">Asbolus verrucosus</name>
    <name type="common">Desert ironclad beetle</name>
    <dbReference type="NCBI Taxonomy" id="1661398"/>
    <lineage>
        <taxon>Eukaryota</taxon>
        <taxon>Metazoa</taxon>
        <taxon>Ecdysozoa</taxon>
        <taxon>Arthropoda</taxon>
        <taxon>Hexapoda</taxon>
        <taxon>Insecta</taxon>
        <taxon>Pterygota</taxon>
        <taxon>Neoptera</taxon>
        <taxon>Endopterygota</taxon>
        <taxon>Coleoptera</taxon>
        <taxon>Polyphaga</taxon>
        <taxon>Cucujiformia</taxon>
        <taxon>Tenebrionidae</taxon>
        <taxon>Pimeliinae</taxon>
        <taxon>Asbolus</taxon>
    </lineage>
</organism>
<comment type="similarity">
    <text evidence="2">Belongs to the major royal jelly protein family.</text>
</comment>
<keyword evidence="3" id="KW-0964">Secreted</keyword>
<sequence>MRPRLWVLDKGNVNCPAKVAIYNLFQKINYTLEAPEDIPKDRLNYLIVDGDVKTNGARAYVGLDGENYLLVFSLNEFKWWRVNLHSANNNLAISTKFLAFSRKEAILYVTGGEERPQNGIWALVNFNKPNECSEETPMVLKRRLVKILKYNVLT</sequence>
<comment type="subcellular location">
    <subcellularLocation>
        <location evidence="1">Secreted</location>
    </subcellularLocation>
</comment>